<dbReference type="SUPFAM" id="SSF52374">
    <property type="entry name" value="Nucleotidylyl transferase"/>
    <property type="match status" value="1"/>
</dbReference>
<dbReference type="InterPro" id="IPR014729">
    <property type="entry name" value="Rossmann-like_a/b/a_fold"/>
</dbReference>
<evidence type="ECO:0000313" key="3">
    <source>
        <dbReference type="Proteomes" id="UP000242180"/>
    </source>
</evidence>
<dbReference type="STRING" id="13706.A0A1X2HM71"/>
<organism evidence="2 3">
    <name type="scientific">Syncephalastrum racemosum</name>
    <name type="common">Filamentous fungus</name>
    <dbReference type="NCBI Taxonomy" id="13706"/>
    <lineage>
        <taxon>Eukaryota</taxon>
        <taxon>Fungi</taxon>
        <taxon>Fungi incertae sedis</taxon>
        <taxon>Mucoromycota</taxon>
        <taxon>Mucoromycotina</taxon>
        <taxon>Mucoromycetes</taxon>
        <taxon>Mucorales</taxon>
        <taxon>Syncephalastraceae</taxon>
        <taxon>Syncephalastrum</taxon>
    </lineage>
</organism>
<dbReference type="GO" id="GO:0005634">
    <property type="term" value="C:nucleus"/>
    <property type="evidence" value="ECO:0007669"/>
    <property type="project" value="TreeGrafter"/>
</dbReference>
<gene>
    <name evidence="2" type="ORF">BCR43DRAFT_485207</name>
</gene>
<feature type="non-terminal residue" evidence="2">
    <location>
        <position position="157"/>
    </location>
</feature>
<comment type="caution">
    <text evidence="2">The sequence shown here is derived from an EMBL/GenBank/DDBJ whole genome shotgun (WGS) entry which is preliminary data.</text>
</comment>
<evidence type="ECO:0000259" key="1">
    <source>
        <dbReference type="Pfam" id="PF01467"/>
    </source>
</evidence>
<dbReference type="PANTHER" id="PTHR31285">
    <property type="entry name" value="NICOTINAMIDE MONONUCLEOTIDE ADENYLYLTRANSFERASE"/>
    <property type="match status" value="1"/>
</dbReference>
<dbReference type="GO" id="GO:0005737">
    <property type="term" value="C:cytoplasm"/>
    <property type="evidence" value="ECO:0007669"/>
    <property type="project" value="TreeGrafter"/>
</dbReference>
<name>A0A1X2HM71_SYNRA</name>
<dbReference type="GO" id="GO:0016887">
    <property type="term" value="F:ATP hydrolysis activity"/>
    <property type="evidence" value="ECO:0007669"/>
    <property type="project" value="TreeGrafter"/>
</dbReference>
<dbReference type="Gene3D" id="3.40.50.620">
    <property type="entry name" value="HUPs"/>
    <property type="match status" value="1"/>
</dbReference>
<dbReference type="GO" id="GO:0000309">
    <property type="term" value="F:nicotinamide-nucleotide adenylyltransferase activity"/>
    <property type="evidence" value="ECO:0007669"/>
    <property type="project" value="TreeGrafter"/>
</dbReference>
<dbReference type="Pfam" id="PF01467">
    <property type="entry name" value="CTP_transf_like"/>
    <property type="match status" value="1"/>
</dbReference>
<dbReference type="EMBL" id="MCGN01000002">
    <property type="protein sequence ID" value="ORZ00429.1"/>
    <property type="molecule type" value="Genomic_DNA"/>
</dbReference>
<accession>A0A1X2HM71</accession>
<protein>
    <recommendedName>
        <fullName evidence="1">Cytidyltransferase-like domain-containing protein</fullName>
    </recommendedName>
</protein>
<proteinExistence type="predicted"/>
<dbReference type="FunCoup" id="A0A1X2HM71">
    <property type="interactions" value="266"/>
</dbReference>
<evidence type="ECO:0000313" key="2">
    <source>
        <dbReference type="EMBL" id="ORZ00429.1"/>
    </source>
</evidence>
<dbReference type="OMA" id="MEIMARQ"/>
<dbReference type="OrthoDB" id="5591297at2759"/>
<reference evidence="2 3" key="1">
    <citation type="submission" date="2016-07" db="EMBL/GenBank/DDBJ databases">
        <title>Pervasive Adenine N6-methylation of Active Genes in Fungi.</title>
        <authorList>
            <consortium name="DOE Joint Genome Institute"/>
            <person name="Mondo S.J."/>
            <person name="Dannebaum R.O."/>
            <person name="Kuo R.C."/>
            <person name="Labutti K."/>
            <person name="Haridas S."/>
            <person name="Kuo A."/>
            <person name="Salamov A."/>
            <person name="Ahrendt S.R."/>
            <person name="Lipzen A."/>
            <person name="Sullivan W."/>
            <person name="Andreopoulos W.B."/>
            <person name="Clum A."/>
            <person name="Lindquist E."/>
            <person name="Daum C."/>
            <person name="Ramamoorthy G.K."/>
            <person name="Gryganskyi A."/>
            <person name="Culley D."/>
            <person name="Magnuson J.K."/>
            <person name="James T.Y."/>
            <person name="O'Malley M.A."/>
            <person name="Stajich J.E."/>
            <person name="Spatafora J.W."/>
            <person name="Visel A."/>
            <person name="Grigoriev I.V."/>
        </authorList>
    </citation>
    <scope>NUCLEOTIDE SEQUENCE [LARGE SCALE GENOMIC DNA]</scope>
    <source>
        <strain evidence="2 3">NRRL 2496</strain>
    </source>
</reference>
<dbReference type="InterPro" id="IPR004821">
    <property type="entry name" value="Cyt_trans-like"/>
</dbReference>
<feature type="domain" description="Cytidyltransferase-like" evidence="1">
    <location>
        <begin position="37"/>
        <end position="135"/>
    </location>
</feature>
<dbReference type="PANTHER" id="PTHR31285:SF0">
    <property type="entry name" value="NICOTINAMIDE MONONUCLEOTIDE ADENYLYLTRANSFERASE"/>
    <property type="match status" value="1"/>
</dbReference>
<dbReference type="InParanoid" id="A0A1X2HM71"/>
<sequence length="157" mass="17466">MHRMSSLSQALQEHASDDLYIVSRPPSWSSERLLVLDSSFNPPTRAHAALIQQTLEEPIQFTGVLLLFSSRNADKQLSGASIQQRVEMMELLAKSLPNCGVAITVHARFIDKARMLDGACFLMGVDTVKRLLDPKYYDEPVEIALAPFFARCSLVCA</sequence>
<keyword evidence="3" id="KW-1185">Reference proteome</keyword>
<dbReference type="AlphaFoldDB" id="A0A1X2HM71"/>
<dbReference type="Proteomes" id="UP000242180">
    <property type="component" value="Unassembled WGS sequence"/>
</dbReference>